<feature type="transmembrane region" description="Helical" evidence="9">
    <location>
        <begin position="406"/>
        <end position="424"/>
    </location>
</feature>
<dbReference type="InterPro" id="IPR002524">
    <property type="entry name" value="Cation_efflux"/>
</dbReference>
<evidence type="ECO:0000259" key="10">
    <source>
        <dbReference type="Pfam" id="PF01545"/>
    </source>
</evidence>
<sequence>MHDRQGEPGEGPDSVGDDTDNNVISLPDMPCDDSCTDPADSPVVCDCDGGLSEVGPSCSADEVPGCPEDGETVVVLETVGDSHLTIRYFDEKSDGRLDDRCSGERHLSDEIAVGDGGDIDGNTQTQTATASTETGFGIKRRVRPQTTLDGPRSCDILLEEVSPSGDQQWRIPLDLFTSKKRGVGDEFRKLSKGLRRYYKFQDELIEAFEVVDDDDEETSEKIDSDQRRLQQLSRLLSKITFFVNFMLLVTKTTAAILSGSLSVISTVIDSTVDLISGAMIWWSGRAMKRRDVYKYPQGYTKIEPIAIVILAVIMSIASLQMIRESAEKIAAFASHEATGPIFGTITIIICTSTIVTKFVLFLVCRRYNTPTMRALTQDHRNDVLSNSTALACGYLGYKVWNYADPIGAIVICLYIIISWFTTGWEQIKMLTGFTAQPELLQRITWLCLNHHEKILLIDTVRAFHFGNNFIVEVDIVLPEEMTVRESHDIGESLQKKIERMPEAERCFVHIDYECDHCPWKEHKIV</sequence>
<feature type="domain" description="Cation efflux protein transmembrane" evidence="10">
    <location>
        <begin position="238"/>
        <end position="430"/>
    </location>
</feature>
<dbReference type="PANTHER" id="PTHR43840">
    <property type="entry name" value="MITOCHONDRIAL METAL TRANSPORTER 1-RELATED"/>
    <property type="match status" value="1"/>
</dbReference>
<keyword evidence="5 9" id="KW-1133">Transmembrane helix</keyword>
<comment type="subcellular location">
    <subcellularLocation>
        <location evidence="1">Endomembrane system</location>
        <topology evidence="1">Multi-pass membrane protein</topology>
    </subcellularLocation>
</comment>
<dbReference type="GO" id="GO:0016020">
    <property type="term" value="C:membrane"/>
    <property type="evidence" value="ECO:0007669"/>
    <property type="project" value="InterPro"/>
</dbReference>
<dbReference type="Gene3D" id="1.20.1510.10">
    <property type="entry name" value="Cation efflux protein transmembrane domain"/>
    <property type="match status" value="1"/>
</dbReference>
<evidence type="ECO:0008006" key="14">
    <source>
        <dbReference type="Google" id="ProtNLM"/>
    </source>
</evidence>
<proteinExistence type="inferred from homology"/>
<evidence type="ECO:0000256" key="9">
    <source>
        <dbReference type="SAM" id="Phobius"/>
    </source>
</evidence>
<comment type="caution">
    <text evidence="12">The sequence shown here is derived from an EMBL/GenBank/DDBJ whole genome shotgun (WGS) entry which is preliminary data.</text>
</comment>
<evidence type="ECO:0000256" key="6">
    <source>
        <dbReference type="ARBA" id="ARBA00023065"/>
    </source>
</evidence>
<dbReference type="InterPro" id="IPR027469">
    <property type="entry name" value="Cation_efflux_TMD_sf"/>
</dbReference>
<dbReference type="Pfam" id="PF01545">
    <property type="entry name" value="Cation_efflux"/>
    <property type="match status" value="1"/>
</dbReference>
<gene>
    <name evidence="12" type="ORF">NP493_22g07017</name>
</gene>
<dbReference type="SUPFAM" id="SSF161111">
    <property type="entry name" value="Cation efflux protein transmembrane domain-like"/>
    <property type="match status" value="1"/>
</dbReference>
<dbReference type="Pfam" id="PF16916">
    <property type="entry name" value="ZT_dimer"/>
    <property type="match status" value="1"/>
</dbReference>
<dbReference type="InterPro" id="IPR058533">
    <property type="entry name" value="Cation_efflux_TM"/>
</dbReference>
<dbReference type="NCBIfam" id="TIGR01297">
    <property type="entry name" value="CDF"/>
    <property type="match status" value="1"/>
</dbReference>
<feature type="transmembrane region" description="Helical" evidence="9">
    <location>
        <begin position="235"/>
        <end position="257"/>
    </location>
</feature>
<keyword evidence="3" id="KW-0813">Transport</keyword>
<keyword evidence="6" id="KW-0406">Ion transport</keyword>
<evidence type="ECO:0000259" key="11">
    <source>
        <dbReference type="Pfam" id="PF16916"/>
    </source>
</evidence>
<feature type="transmembrane region" description="Helical" evidence="9">
    <location>
        <begin position="305"/>
        <end position="322"/>
    </location>
</feature>
<dbReference type="InterPro" id="IPR036837">
    <property type="entry name" value="Cation_efflux_CTD_sf"/>
</dbReference>
<dbReference type="FunFam" id="1.20.1510.10:FF:000005">
    <property type="entry name" value="Putative Cation diffusion facilitator 1"/>
    <property type="match status" value="1"/>
</dbReference>
<feature type="domain" description="Cation efflux protein cytoplasmic" evidence="11">
    <location>
        <begin position="438"/>
        <end position="511"/>
    </location>
</feature>
<dbReference type="FunFam" id="3.30.70.1350:FF:000001">
    <property type="entry name" value="Metal tolerance protein 11"/>
    <property type="match status" value="1"/>
</dbReference>
<evidence type="ECO:0000256" key="5">
    <source>
        <dbReference type="ARBA" id="ARBA00022989"/>
    </source>
</evidence>
<feature type="transmembrane region" description="Helical" evidence="9">
    <location>
        <begin position="342"/>
        <end position="363"/>
    </location>
</feature>
<evidence type="ECO:0000313" key="13">
    <source>
        <dbReference type="Proteomes" id="UP001209878"/>
    </source>
</evidence>
<keyword evidence="4 9" id="KW-0812">Transmembrane</keyword>
<evidence type="ECO:0000256" key="7">
    <source>
        <dbReference type="ARBA" id="ARBA00023136"/>
    </source>
</evidence>
<evidence type="ECO:0000256" key="4">
    <source>
        <dbReference type="ARBA" id="ARBA00022692"/>
    </source>
</evidence>
<dbReference type="InterPro" id="IPR027470">
    <property type="entry name" value="Cation_efflux_CTD"/>
</dbReference>
<dbReference type="PANTHER" id="PTHR43840:SF13">
    <property type="entry name" value="CATION EFFLUX PROTEIN CYTOPLASMIC DOMAIN-CONTAINING PROTEIN"/>
    <property type="match status" value="1"/>
</dbReference>
<organism evidence="12 13">
    <name type="scientific">Ridgeia piscesae</name>
    <name type="common">Tubeworm</name>
    <dbReference type="NCBI Taxonomy" id="27915"/>
    <lineage>
        <taxon>Eukaryota</taxon>
        <taxon>Metazoa</taxon>
        <taxon>Spiralia</taxon>
        <taxon>Lophotrochozoa</taxon>
        <taxon>Annelida</taxon>
        <taxon>Polychaeta</taxon>
        <taxon>Sedentaria</taxon>
        <taxon>Canalipalpata</taxon>
        <taxon>Sabellida</taxon>
        <taxon>Siboglinidae</taxon>
        <taxon>Ridgeia</taxon>
    </lineage>
</organism>
<dbReference type="SUPFAM" id="SSF160240">
    <property type="entry name" value="Cation efflux protein cytoplasmic domain-like"/>
    <property type="match status" value="1"/>
</dbReference>
<accession>A0AAD9UKG0</accession>
<feature type="region of interest" description="Disordered" evidence="8">
    <location>
        <begin position="1"/>
        <end position="37"/>
    </location>
</feature>
<feature type="transmembrane region" description="Helical" evidence="9">
    <location>
        <begin position="263"/>
        <end position="284"/>
    </location>
</feature>
<reference evidence="12" key="1">
    <citation type="journal article" date="2023" name="Mol. Biol. Evol.">
        <title>Third-Generation Sequencing Reveals the Adaptive Role of the Epigenome in Three Deep-Sea Polychaetes.</title>
        <authorList>
            <person name="Perez M."/>
            <person name="Aroh O."/>
            <person name="Sun Y."/>
            <person name="Lan Y."/>
            <person name="Juniper S.K."/>
            <person name="Young C.R."/>
            <person name="Angers B."/>
            <person name="Qian P.Y."/>
        </authorList>
    </citation>
    <scope>NUCLEOTIDE SEQUENCE</scope>
    <source>
        <strain evidence="12">R07B-5</strain>
    </source>
</reference>
<comment type="similarity">
    <text evidence="2">Belongs to the cation diffusion facilitator (CDF) transporter (TC 2.A.4) family. SLC30A subfamily.</text>
</comment>
<dbReference type="Proteomes" id="UP001209878">
    <property type="component" value="Unassembled WGS sequence"/>
</dbReference>
<evidence type="ECO:0000313" key="12">
    <source>
        <dbReference type="EMBL" id="KAK2192833.1"/>
    </source>
</evidence>
<dbReference type="Gene3D" id="3.30.70.1350">
    <property type="entry name" value="Cation efflux protein, cytoplasmic domain"/>
    <property type="match status" value="1"/>
</dbReference>
<evidence type="ECO:0000256" key="3">
    <source>
        <dbReference type="ARBA" id="ARBA00022448"/>
    </source>
</evidence>
<dbReference type="GO" id="GO:0008324">
    <property type="term" value="F:monoatomic cation transmembrane transporter activity"/>
    <property type="evidence" value="ECO:0007669"/>
    <property type="project" value="InterPro"/>
</dbReference>
<dbReference type="InterPro" id="IPR050291">
    <property type="entry name" value="CDF_Transporter"/>
</dbReference>
<dbReference type="EMBL" id="JAODUO010000022">
    <property type="protein sequence ID" value="KAK2192833.1"/>
    <property type="molecule type" value="Genomic_DNA"/>
</dbReference>
<keyword evidence="7 9" id="KW-0472">Membrane</keyword>
<dbReference type="AlphaFoldDB" id="A0AAD9UKG0"/>
<dbReference type="GO" id="GO:0012505">
    <property type="term" value="C:endomembrane system"/>
    <property type="evidence" value="ECO:0007669"/>
    <property type="project" value="UniProtKB-SubCell"/>
</dbReference>
<evidence type="ECO:0000256" key="1">
    <source>
        <dbReference type="ARBA" id="ARBA00004127"/>
    </source>
</evidence>
<evidence type="ECO:0000256" key="8">
    <source>
        <dbReference type="SAM" id="MobiDB-lite"/>
    </source>
</evidence>
<name>A0AAD9UKG0_RIDPI</name>
<keyword evidence="13" id="KW-1185">Reference proteome</keyword>
<protein>
    <recommendedName>
        <fullName evidence="14">Cation efflux protein cytoplasmic domain-containing protein</fullName>
    </recommendedName>
</protein>
<evidence type="ECO:0000256" key="2">
    <source>
        <dbReference type="ARBA" id="ARBA00008873"/>
    </source>
</evidence>